<dbReference type="InterPro" id="IPR003591">
    <property type="entry name" value="Leu-rich_rpt_typical-subtyp"/>
</dbReference>
<dbReference type="InterPro" id="IPR032675">
    <property type="entry name" value="LRR_dom_sf"/>
</dbReference>
<dbReference type="AlphaFoldDB" id="A0A8S3RWA4"/>
<dbReference type="InterPro" id="IPR050467">
    <property type="entry name" value="LRFN"/>
</dbReference>
<keyword evidence="9" id="KW-1185">Reference proteome</keyword>
<evidence type="ECO:0000256" key="2">
    <source>
        <dbReference type="ARBA" id="ARBA00022729"/>
    </source>
</evidence>
<proteinExistence type="predicted"/>
<feature type="signal peptide" evidence="6">
    <location>
        <begin position="1"/>
        <end position="24"/>
    </location>
</feature>
<dbReference type="PROSITE" id="PS01186">
    <property type="entry name" value="EGF_2"/>
    <property type="match status" value="1"/>
</dbReference>
<dbReference type="SUPFAM" id="SSF52058">
    <property type="entry name" value="L domain-like"/>
    <property type="match status" value="1"/>
</dbReference>
<dbReference type="Gene3D" id="3.80.10.10">
    <property type="entry name" value="Ribonuclease Inhibitor"/>
    <property type="match status" value="1"/>
</dbReference>
<evidence type="ECO:0000313" key="8">
    <source>
        <dbReference type="EMBL" id="CAG2211083.1"/>
    </source>
</evidence>
<dbReference type="InterPro" id="IPR000742">
    <property type="entry name" value="EGF"/>
</dbReference>
<keyword evidence="1" id="KW-0433">Leucine-rich repeat</keyword>
<protein>
    <submittedName>
        <fullName evidence="8">SLIT2</fullName>
    </submittedName>
</protein>
<sequence length="221" mass="24912">MNMMHYNVAVALLVIAVSNDIVSSCPSNCYCTAYGYQDSVDCSYRGLTVVPRNYPNHSYSIIMNYNPISTIEEGSFQNMALLYRVDLDSNKITTIQQGAFTDLPRLQLISLKENNLTFVKNDTFEHNNNLQELNLDLVCDCNVPFWSWLKSQSIYYDYVTCLDRDNVQLSSLQNSDFDNCTYVSCYPEYCSNGGSCSQNSYGDLVCSCVGGWIGTTCTVQK</sequence>
<gene>
    <name evidence="8" type="ORF">MEDL_25138</name>
</gene>
<evidence type="ECO:0000256" key="5">
    <source>
        <dbReference type="PROSITE-ProRule" id="PRU00076"/>
    </source>
</evidence>
<dbReference type="PROSITE" id="PS00022">
    <property type="entry name" value="EGF_1"/>
    <property type="match status" value="1"/>
</dbReference>
<evidence type="ECO:0000256" key="1">
    <source>
        <dbReference type="ARBA" id="ARBA00022614"/>
    </source>
</evidence>
<dbReference type="PROSITE" id="PS50026">
    <property type="entry name" value="EGF_3"/>
    <property type="match status" value="1"/>
</dbReference>
<comment type="caution">
    <text evidence="5">Lacks conserved residue(s) required for the propagation of feature annotation.</text>
</comment>
<dbReference type="Pfam" id="PF13855">
    <property type="entry name" value="LRR_8"/>
    <property type="match status" value="1"/>
</dbReference>
<dbReference type="PANTHER" id="PTHR45842:SF12">
    <property type="entry name" value="KEKKON 5, ISOFORM A"/>
    <property type="match status" value="1"/>
</dbReference>
<evidence type="ECO:0000313" key="9">
    <source>
        <dbReference type="Proteomes" id="UP000683360"/>
    </source>
</evidence>
<dbReference type="SMART" id="SM00369">
    <property type="entry name" value="LRR_TYP"/>
    <property type="match status" value="2"/>
</dbReference>
<keyword evidence="5" id="KW-1015">Disulfide bond</keyword>
<dbReference type="OrthoDB" id="6162825at2759"/>
<keyword evidence="3" id="KW-0677">Repeat</keyword>
<feature type="chain" id="PRO_5035878482" evidence="6">
    <location>
        <begin position="25"/>
        <end position="221"/>
    </location>
</feature>
<evidence type="ECO:0000256" key="4">
    <source>
        <dbReference type="ARBA" id="ARBA00023180"/>
    </source>
</evidence>
<name>A0A8S3RWA4_MYTED</name>
<dbReference type="EMBL" id="CAJPWZ010001254">
    <property type="protein sequence ID" value="CAG2211083.1"/>
    <property type="molecule type" value="Genomic_DNA"/>
</dbReference>
<keyword evidence="2 6" id="KW-0732">Signal</keyword>
<organism evidence="8 9">
    <name type="scientific">Mytilus edulis</name>
    <name type="common">Blue mussel</name>
    <dbReference type="NCBI Taxonomy" id="6550"/>
    <lineage>
        <taxon>Eukaryota</taxon>
        <taxon>Metazoa</taxon>
        <taxon>Spiralia</taxon>
        <taxon>Lophotrochozoa</taxon>
        <taxon>Mollusca</taxon>
        <taxon>Bivalvia</taxon>
        <taxon>Autobranchia</taxon>
        <taxon>Pteriomorphia</taxon>
        <taxon>Mytilida</taxon>
        <taxon>Mytiloidea</taxon>
        <taxon>Mytilidae</taxon>
        <taxon>Mytilinae</taxon>
        <taxon>Mytilus</taxon>
    </lineage>
</organism>
<reference evidence="8" key="1">
    <citation type="submission" date="2021-03" db="EMBL/GenBank/DDBJ databases">
        <authorList>
            <person name="Bekaert M."/>
        </authorList>
    </citation>
    <scope>NUCLEOTIDE SEQUENCE</scope>
</reference>
<accession>A0A8S3RWA4</accession>
<dbReference type="SMART" id="SM00013">
    <property type="entry name" value="LRRNT"/>
    <property type="match status" value="1"/>
</dbReference>
<dbReference type="Proteomes" id="UP000683360">
    <property type="component" value="Unassembled WGS sequence"/>
</dbReference>
<evidence type="ECO:0000256" key="6">
    <source>
        <dbReference type="SAM" id="SignalP"/>
    </source>
</evidence>
<dbReference type="PANTHER" id="PTHR45842">
    <property type="entry name" value="SYNAPTIC ADHESION-LIKE MOLECULE SALM"/>
    <property type="match status" value="1"/>
</dbReference>
<feature type="disulfide bond" evidence="5">
    <location>
        <begin position="208"/>
        <end position="217"/>
    </location>
</feature>
<keyword evidence="4" id="KW-0325">Glycoprotein</keyword>
<dbReference type="SUPFAM" id="SSF57196">
    <property type="entry name" value="EGF/Laminin"/>
    <property type="match status" value="1"/>
</dbReference>
<evidence type="ECO:0000256" key="3">
    <source>
        <dbReference type="ARBA" id="ARBA00022737"/>
    </source>
</evidence>
<comment type="caution">
    <text evidence="8">The sequence shown here is derived from an EMBL/GenBank/DDBJ whole genome shotgun (WGS) entry which is preliminary data.</text>
</comment>
<evidence type="ECO:0000259" key="7">
    <source>
        <dbReference type="PROSITE" id="PS50026"/>
    </source>
</evidence>
<dbReference type="InterPro" id="IPR001611">
    <property type="entry name" value="Leu-rich_rpt"/>
</dbReference>
<dbReference type="Gene3D" id="2.10.25.10">
    <property type="entry name" value="Laminin"/>
    <property type="match status" value="1"/>
</dbReference>
<feature type="domain" description="EGF-like" evidence="7">
    <location>
        <begin position="181"/>
        <end position="218"/>
    </location>
</feature>
<dbReference type="InterPro" id="IPR000372">
    <property type="entry name" value="LRRNT"/>
</dbReference>
<keyword evidence="5" id="KW-0245">EGF-like domain</keyword>